<dbReference type="EMBL" id="LAZR01018924">
    <property type="protein sequence ID" value="KKL94434.1"/>
    <property type="molecule type" value="Genomic_DNA"/>
</dbReference>
<organism evidence="1">
    <name type="scientific">marine sediment metagenome</name>
    <dbReference type="NCBI Taxonomy" id="412755"/>
    <lineage>
        <taxon>unclassified sequences</taxon>
        <taxon>metagenomes</taxon>
        <taxon>ecological metagenomes</taxon>
    </lineage>
</organism>
<accession>A0A0F9G6J5</accession>
<name>A0A0F9G6J5_9ZZZZ</name>
<protein>
    <submittedName>
        <fullName evidence="1">Uncharacterized protein</fullName>
    </submittedName>
</protein>
<proteinExistence type="predicted"/>
<dbReference type="AlphaFoldDB" id="A0A0F9G6J5"/>
<reference evidence="1" key="1">
    <citation type="journal article" date="2015" name="Nature">
        <title>Complex archaea that bridge the gap between prokaryotes and eukaryotes.</title>
        <authorList>
            <person name="Spang A."/>
            <person name="Saw J.H."/>
            <person name="Jorgensen S.L."/>
            <person name="Zaremba-Niedzwiedzka K."/>
            <person name="Martijn J."/>
            <person name="Lind A.E."/>
            <person name="van Eijk R."/>
            <person name="Schleper C."/>
            <person name="Guy L."/>
            <person name="Ettema T.J."/>
        </authorList>
    </citation>
    <scope>NUCLEOTIDE SEQUENCE</scope>
</reference>
<sequence length="58" mass="7150">MSKFMVNVVPSKRLGRLSVVIWPMNRGFSAWWARNDEDVFSYVMLRRVEIRWYRNDKR</sequence>
<gene>
    <name evidence="1" type="ORF">LCGC14_1864720</name>
</gene>
<comment type="caution">
    <text evidence="1">The sequence shown here is derived from an EMBL/GenBank/DDBJ whole genome shotgun (WGS) entry which is preliminary data.</text>
</comment>
<evidence type="ECO:0000313" key="1">
    <source>
        <dbReference type="EMBL" id="KKL94434.1"/>
    </source>
</evidence>